<comment type="caution">
    <text evidence="2">The sequence shown here is derived from an EMBL/GenBank/DDBJ whole genome shotgun (WGS) entry which is preliminary data.</text>
</comment>
<keyword evidence="3" id="KW-1185">Reference proteome</keyword>
<evidence type="ECO:0000313" key="3">
    <source>
        <dbReference type="Proteomes" id="UP000554965"/>
    </source>
</evidence>
<dbReference type="Gene3D" id="3.40.50.1820">
    <property type="entry name" value="alpha/beta hydrolase"/>
    <property type="match status" value="1"/>
</dbReference>
<evidence type="ECO:0000259" key="1">
    <source>
        <dbReference type="Pfam" id="PF00561"/>
    </source>
</evidence>
<feature type="domain" description="AB hydrolase-1" evidence="1">
    <location>
        <begin position="35"/>
        <end position="285"/>
    </location>
</feature>
<evidence type="ECO:0000313" key="2">
    <source>
        <dbReference type="EMBL" id="SOJ56071.1"/>
    </source>
</evidence>
<dbReference type="PANTHER" id="PTHR46438:SF11">
    <property type="entry name" value="LIPASE-RELATED"/>
    <property type="match status" value="1"/>
</dbReference>
<reference evidence="2 3" key="1">
    <citation type="submission" date="2017-10" db="EMBL/GenBank/DDBJ databases">
        <authorList>
            <consortium name="Urmite Genomes"/>
        </authorList>
    </citation>
    <scope>NUCLEOTIDE SEQUENCE [LARGE SCALE GENOMIC DNA]</scope>
    <source>
        <strain evidence="2 3">FB-527</strain>
    </source>
</reference>
<name>A0A7Z7IPF0_9MYCO</name>
<dbReference type="Pfam" id="PF00561">
    <property type="entry name" value="Abhydrolase_1"/>
    <property type="match status" value="1"/>
</dbReference>
<dbReference type="PANTHER" id="PTHR46438">
    <property type="entry name" value="ALPHA/BETA-HYDROLASES SUPERFAMILY PROTEIN"/>
    <property type="match status" value="1"/>
</dbReference>
<accession>A0A7Z7IPF0</accession>
<dbReference type="InterPro" id="IPR029058">
    <property type="entry name" value="AB_hydrolase_fold"/>
</dbReference>
<dbReference type="InterPro" id="IPR000073">
    <property type="entry name" value="AB_hydrolase_1"/>
</dbReference>
<proteinExistence type="predicted"/>
<gene>
    <name evidence="2" type="primary">hsaD_2</name>
    <name evidence="2" type="ORF">MSIMFB_03547</name>
</gene>
<dbReference type="Proteomes" id="UP000554965">
    <property type="component" value="Unassembled WGS sequence"/>
</dbReference>
<dbReference type="EMBL" id="OCTY01000002">
    <property type="protein sequence ID" value="SOJ56071.1"/>
    <property type="molecule type" value="Genomic_DNA"/>
</dbReference>
<dbReference type="PRINTS" id="PR00111">
    <property type="entry name" value="ABHYDROLASE"/>
</dbReference>
<sequence>MMPPQLARPWGGAGHYADIAGPVHWVDFGGPAGVPPIVMVHGLGGSHLNWARIARPLTERNRVIAIDLPGFGFTPAAGRRTTIPANTKILDRFINETIGGPVILMGNSMGGAITIQESAASPHAVAAVVLVDPALPRPAEVPDAQVAAQFLMYAVPGVGEAFMGISRRSRTDRELVERVINLCFADPRRSDPELMDAAIELVAYRRLRMPKQDAAFLQAARSIVRAGLRPRQSKDTMKSLSQPVLLIHGDKDRLVPIAAARVAATANPQWETEFLHGVGHTPQLEVPDEVIRTVVRWLDRHELGAAAVRNTTAPTEESR</sequence>
<keyword evidence="2" id="KW-0378">Hydrolase</keyword>
<dbReference type="EC" id="3.7.1.17" evidence="2"/>
<organism evidence="2 3">
    <name type="scientific">Mycobacterium simulans</name>
    <dbReference type="NCBI Taxonomy" id="627089"/>
    <lineage>
        <taxon>Bacteria</taxon>
        <taxon>Bacillati</taxon>
        <taxon>Actinomycetota</taxon>
        <taxon>Actinomycetes</taxon>
        <taxon>Mycobacteriales</taxon>
        <taxon>Mycobacteriaceae</taxon>
        <taxon>Mycobacterium</taxon>
    </lineage>
</organism>
<dbReference type="SUPFAM" id="SSF53474">
    <property type="entry name" value="alpha/beta-Hydrolases"/>
    <property type="match status" value="1"/>
</dbReference>
<dbReference type="GO" id="GO:0102296">
    <property type="term" value="F:4,5-9,10-diseco-3-hydroxy-5,9,17-trioxoandrosta-1(10),2-diene-4-oate hydrolase activity"/>
    <property type="evidence" value="ECO:0007669"/>
    <property type="project" value="UniProtKB-EC"/>
</dbReference>
<dbReference type="AlphaFoldDB" id="A0A7Z7IPF0"/>
<protein>
    <submittedName>
        <fullName evidence="2">4,5:9,10-diseco-3-hydroxy-5,9, 17-trioxoandrosta-1(10),2-diene-4-oate hydrolase</fullName>
        <ecNumber evidence="2">3.7.1.17</ecNumber>
    </submittedName>
</protein>
<dbReference type="RefSeq" id="WP_186243762.1">
    <property type="nucleotide sequence ID" value="NZ_OCTY01000002.1"/>
</dbReference>